<keyword evidence="3" id="KW-1185">Reference proteome</keyword>
<dbReference type="RefSeq" id="WP_170249925.1">
    <property type="nucleotide sequence ID" value="NZ_VNHX01000001.1"/>
</dbReference>
<sequence>MYRLNKDTLTAIGNFLRKRREELAYSLTDVANMTGLTVNTIASLEKGKGTTLNNFLFVCRALALQPREVFADDIVLNPPYPLPPNAKKRIETTQKLDELILNTDFFTTPRRVADVLQKLESDRKESNKFSVYLTGYCKEGKLDYIKEGPIKWYVKKK</sequence>
<dbReference type="SMART" id="SM00530">
    <property type="entry name" value="HTH_XRE"/>
    <property type="match status" value="1"/>
</dbReference>
<gene>
    <name evidence="2" type="ORF">BC792_101336</name>
</gene>
<organism evidence="2 3">
    <name type="scientific">Sphingobacterium allocomposti</name>
    <dbReference type="NCBI Taxonomy" id="415956"/>
    <lineage>
        <taxon>Bacteria</taxon>
        <taxon>Pseudomonadati</taxon>
        <taxon>Bacteroidota</taxon>
        <taxon>Sphingobacteriia</taxon>
        <taxon>Sphingobacteriales</taxon>
        <taxon>Sphingobacteriaceae</taxon>
        <taxon>Sphingobacterium</taxon>
    </lineage>
</organism>
<dbReference type="SUPFAM" id="SSF47413">
    <property type="entry name" value="lambda repressor-like DNA-binding domains"/>
    <property type="match status" value="1"/>
</dbReference>
<dbReference type="InterPro" id="IPR001387">
    <property type="entry name" value="Cro/C1-type_HTH"/>
</dbReference>
<dbReference type="EMBL" id="VNHX01000001">
    <property type="protein sequence ID" value="TYP98678.1"/>
    <property type="molecule type" value="Genomic_DNA"/>
</dbReference>
<reference evidence="2 3" key="1">
    <citation type="submission" date="2019-07" db="EMBL/GenBank/DDBJ databases">
        <title>Genomic Encyclopedia of Archaeal and Bacterial Type Strains, Phase II (KMG-II): from individual species to whole genera.</title>
        <authorList>
            <person name="Goeker M."/>
        </authorList>
    </citation>
    <scope>NUCLEOTIDE SEQUENCE [LARGE SCALE GENOMIC DNA]</scope>
    <source>
        <strain evidence="2 3">DSM 18850</strain>
    </source>
</reference>
<feature type="domain" description="HTH cro/C1-type" evidence="1">
    <location>
        <begin position="16"/>
        <end position="69"/>
    </location>
</feature>
<comment type="caution">
    <text evidence="2">The sequence shown here is derived from an EMBL/GenBank/DDBJ whole genome shotgun (WGS) entry which is preliminary data.</text>
</comment>
<dbReference type="CDD" id="cd00093">
    <property type="entry name" value="HTH_XRE"/>
    <property type="match status" value="1"/>
</dbReference>
<evidence type="ECO:0000313" key="3">
    <source>
        <dbReference type="Proteomes" id="UP000325105"/>
    </source>
</evidence>
<proteinExistence type="predicted"/>
<dbReference type="PROSITE" id="PS50943">
    <property type="entry name" value="HTH_CROC1"/>
    <property type="match status" value="1"/>
</dbReference>
<evidence type="ECO:0000313" key="2">
    <source>
        <dbReference type="EMBL" id="TYP98678.1"/>
    </source>
</evidence>
<dbReference type="AlphaFoldDB" id="A0A5S5DTH9"/>
<dbReference type="Pfam" id="PF01381">
    <property type="entry name" value="HTH_3"/>
    <property type="match status" value="1"/>
</dbReference>
<dbReference type="Gene3D" id="1.10.260.40">
    <property type="entry name" value="lambda repressor-like DNA-binding domains"/>
    <property type="match status" value="1"/>
</dbReference>
<dbReference type="InterPro" id="IPR010982">
    <property type="entry name" value="Lambda_DNA-bd_dom_sf"/>
</dbReference>
<evidence type="ECO:0000259" key="1">
    <source>
        <dbReference type="PROSITE" id="PS50943"/>
    </source>
</evidence>
<dbReference type="GO" id="GO:0003677">
    <property type="term" value="F:DNA binding"/>
    <property type="evidence" value="ECO:0007669"/>
    <property type="project" value="InterPro"/>
</dbReference>
<protein>
    <submittedName>
        <fullName evidence="2">Helix-turn-helix protein</fullName>
    </submittedName>
</protein>
<name>A0A5S5DTH9_9SPHI</name>
<accession>A0A5S5DTH9</accession>
<dbReference type="Proteomes" id="UP000325105">
    <property type="component" value="Unassembled WGS sequence"/>
</dbReference>